<evidence type="ECO:0000256" key="1">
    <source>
        <dbReference type="SAM" id="SignalP"/>
    </source>
</evidence>
<accession>A0A7C4THB1</accession>
<dbReference type="Pfam" id="PF19190">
    <property type="entry name" value="BACON_2"/>
    <property type="match status" value="2"/>
</dbReference>
<feature type="signal peptide" evidence="1">
    <location>
        <begin position="1"/>
        <end position="22"/>
    </location>
</feature>
<sequence length="1694" mass="184278">MCKYLLRIIGITLVLFTGSVFAQTWQTEVVDPAGALWTSIAVDGSGVPHIAYSNGSGNAIMYATRTGTNTWNISTVVTENLTETEYSVSLDMLAGGEPHISYGTNGDGAAWAYLKHAYWNGSSWVIEKVDSFEHYVHFSSIKLEPLTSNIHILYEGTNDAGVSTIKYAKYNGSTWQTETADPTGGKWVSLTLDGLGNPFGSYNKSADTLIYLFKSGASWVPSIVETGLGILLLGTSIDCGSSSIGIAYMDATPNWQLKFYTPGTGIEIVDNGAGEFPSLKFDDSDIPHIAYGDGTNSQLKYAYKSGTWQFEIAATEYPEYISLDLDNSDNPHISYCSGSGLKYAYKSGGGGGPQFVYPPFVDFGSVAIGDTSEQWISLGNIGTDTLWIYSFGLLHGTNFDHGPIPSYLAPGETYQTPVRFFPSAPMSYTDTLFIDSNDPYNPTAYIGLFGSGSGIPDIWVSPDPFNQTVEINSQIDDNLTIGNNGSADLVINSMIENPDVPWLSFTPYTGTILPGNQISVTLTFNTYGLQAGQTYNTTIVIDNTDPDENPYILPVILTVAGSPVPNLTWEQKSYSVTLPQNGSTTEILSISNTETSTSVLNFSLTENPGAIWLTENPVSGNVSAGSTQNVNLTFNATGLNPGNYSTILKISNNDPDYVNGPPLVAINLNVSAVSVPVANISPQAVNVELMPNQSQTRELKIKNNGNADLIWNLQENPGANWLTESQTNGNVTPGSQNIVALTFNSNNLNAGTYTTNLIITTNEPPNPKTYQIPIVMEVLTSYHAQIAINPTNFTVALAQGSSADTNLWISNTGNTTLNCDIAIKNNSPWLSANPNFIPLSPGSQYGVQVIFNAGNLPTGTYVDSIKVTSNAQNQPVLYVPVTLMVGQGTATLSGIVRDMSVNFQTGMIDHTGRVSNASVELLLNGNVVAGPVQTDINGVFLLSNVMPATNYDLHIYKIINLPSLPINKSIDTVDVHHTIDITPGSNEIYIDLPISVAEDLYGTLSFLSDLKFYLIRWGDVVPPIPMVIDYPQDELQRIVDTLLTDNMADGKTDVGIRATLAQTLLKDGYLIADTTTGIIMVGTLEAGIGIASILTGDLPIYLKWMVDLVCGLFEELILQGIPSLPQDVLINGISGLLSDILEGNENISYSDFLLSFAPNIIGQLGSYIGMSMYVARTSPTALRVPYYAENLDYSGVFYSAFQEYSDRVAKYREKKNEAWWAFNDVGSVGDIWSAITELHQNPDFERRLQLIANIADFLLGNIPSSITACILSIATSYEMEFSPEFNIYRGPDDIFHPGSGLLAGDFQKRATALRNQNKTVIRSGKGITDFSFNTNLEKATQEYVSTLSTLLSLAQNNDLAGIRSYKIDIEHKSRNFIEAVKEREGIVNAVIRTIKIAPDSLRNADFEYRKEITKFYASAIKLIALTELYLLNPTKYNEQLKSVINTQSEVTSTIKSLLDRVLNDISQSIPNLFMLSPLCIACEPVEVLPGEEFAVSATFANPLNYPVENIKISLSFDTTKLTINGNSTVSSGKVNSGEKVTIQWTLKAKENAFGFSAFGVQSEIQVSGEAVGRLSTTSGVQIKGKDTEMTPSTGGYLSSKTAYAYRSPFNPEREFTNIRFSLAKDANVTMKIYDSGNNLVTTLLKNSPMRSNIEQRVIWSGRNDRGKIVANGVYFIVIETDKGERAVVKVAVLR</sequence>
<dbReference type="NCBIfam" id="NF012200">
    <property type="entry name" value="choice_anch_D"/>
    <property type="match status" value="1"/>
</dbReference>
<comment type="caution">
    <text evidence="3">The sequence shown here is derived from an EMBL/GenBank/DDBJ whole genome shotgun (WGS) entry which is preliminary data.</text>
</comment>
<evidence type="ECO:0000259" key="2">
    <source>
        <dbReference type="Pfam" id="PF19190"/>
    </source>
</evidence>
<feature type="domain" description="BACON" evidence="2">
    <location>
        <begin position="570"/>
        <end position="651"/>
    </location>
</feature>
<feature type="domain" description="BACON" evidence="2">
    <location>
        <begin position="679"/>
        <end position="758"/>
    </location>
</feature>
<reference evidence="3" key="1">
    <citation type="journal article" date="2020" name="mSystems">
        <title>Genome- and Community-Level Interaction Insights into Carbon Utilization and Element Cycling Functions of Hydrothermarchaeota in Hydrothermal Sediment.</title>
        <authorList>
            <person name="Zhou Z."/>
            <person name="Liu Y."/>
            <person name="Xu W."/>
            <person name="Pan J."/>
            <person name="Luo Z.H."/>
            <person name="Li M."/>
        </authorList>
    </citation>
    <scope>NUCLEOTIDE SEQUENCE [LARGE SCALE GENOMIC DNA]</scope>
    <source>
        <strain evidence="3">SpSt-774</strain>
    </source>
</reference>
<dbReference type="Gene3D" id="2.60.40.10">
    <property type="entry name" value="Immunoglobulins"/>
    <property type="match status" value="4"/>
</dbReference>
<protein>
    <submittedName>
        <fullName evidence="3">Choice-of-anchor D domain-containing protein</fullName>
    </submittedName>
</protein>
<name>A0A7C4THB1_UNCW3</name>
<dbReference type="InterPro" id="IPR013783">
    <property type="entry name" value="Ig-like_fold"/>
</dbReference>
<evidence type="ECO:0000313" key="3">
    <source>
        <dbReference type="EMBL" id="HGV97843.1"/>
    </source>
</evidence>
<gene>
    <name evidence="3" type="ORF">ENV60_06065</name>
</gene>
<dbReference type="Gene3D" id="2.120.10.70">
    <property type="entry name" value="Fucose-specific lectin"/>
    <property type="match status" value="1"/>
</dbReference>
<dbReference type="EMBL" id="DTGZ01000108">
    <property type="protein sequence ID" value="HGV97843.1"/>
    <property type="molecule type" value="Genomic_DNA"/>
</dbReference>
<dbReference type="Gene3D" id="2.60.40.4070">
    <property type="match status" value="1"/>
</dbReference>
<feature type="chain" id="PRO_5028122875" evidence="1">
    <location>
        <begin position="23"/>
        <end position="1694"/>
    </location>
</feature>
<dbReference type="InterPro" id="IPR024361">
    <property type="entry name" value="BACON"/>
</dbReference>
<proteinExistence type="predicted"/>
<keyword evidence="1" id="KW-0732">Signal</keyword>
<organism evidence="3">
    <name type="scientific">candidate division WOR-3 bacterium</name>
    <dbReference type="NCBI Taxonomy" id="2052148"/>
    <lineage>
        <taxon>Bacteria</taxon>
        <taxon>Bacteria division WOR-3</taxon>
    </lineage>
</organism>